<dbReference type="FunCoup" id="A0A2T3BG74">
    <property type="interactions" value="35"/>
</dbReference>
<dbReference type="InterPro" id="IPR045328">
    <property type="entry name" value="Kre9/Knh1"/>
</dbReference>
<dbReference type="OrthoDB" id="2432613at2759"/>
<dbReference type="AlphaFoldDB" id="A0A2T3BG74"/>
<feature type="chain" id="PRO_5015736419" evidence="2">
    <location>
        <begin position="20"/>
        <end position="261"/>
    </location>
</feature>
<dbReference type="PANTHER" id="PTHR28154:SF1">
    <property type="entry name" value="CELL WALL SYNTHESIS PROTEIN KNH1-RELATED"/>
    <property type="match status" value="1"/>
</dbReference>
<dbReference type="RefSeq" id="XP_024725904.1">
    <property type="nucleotide sequence ID" value="XM_024869829.1"/>
</dbReference>
<evidence type="ECO:0000256" key="1">
    <source>
        <dbReference type="ARBA" id="ARBA00022729"/>
    </source>
</evidence>
<feature type="domain" description="Yeast cell wall synthesis Kre9/Knh1 C-terminal" evidence="3">
    <location>
        <begin position="173"/>
        <end position="250"/>
    </location>
</feature>
<reference evidence="5 6" key="1">
    <citation type="journal article" date="2018" name="New Phytol.">
        <title>Comparative genomics and transcriptomics depict ericoid mycorrhizal fungi as versatile saprotrophs and plant mutualists.</title>
        <authorList>
            <person name="Martino E."/>
            <person name="Morin E."/>
            <person name="Grelet G.A."/>
            <person name="Kuo A."/>
            <person name="Kohler A."/>
            <person name="Daghino S."/>
            <person name="Barry K.W."/>
            <person name="Cichocki N."/>
            <person name="Clum A."/>
            <person name="Dockter R.B."/>
            <person name="Hainaut M."/>
            <person name="Kuo R.C."/>
            <person name="LaButti K."/>
            <person name="Lindahl B.D."/>
            <person name="Lindquist E.A."/>
            <person name="Lipzen A."/>
            <person name="Khouja H.R."/>
            <person name="Magnuson J."/>
            <person name="Murat C."/>
            <person name="Ohm R.A."/>
            <person name="Singer S.W."/>
            <person name="Spatafora J.W."/>
            <person name="Wang M."/>
            <person name="Veneault-Fourrey C."/>
            <person name="Henrissat B."/>
            <person name="Grigoriev I.V."/>
            <person name="Martin F.M."/>
            <person name="Perotto S."/>
        </authorList>
    </citation>
    <scope>NUCLEOTIDE SEQUENCE [LARGE SCALE GENOMIC DNA]</scope>
    <source>
        <strain evidence="5 6">ATCC 22711</strain>
    </source>
</reference>
<dbReference type="EMBL" id="KZ679006">
    <property type="protein sequence ID" value="PSS28379.1"/>
    <property type="molecule type" value="Genomic_DNA"/>
</dbReference>
<organism evidence="5 6">
    <name type="scientific">Amorphotheca resinae ATCC 22711</name>
    <dbReference type="NCBI Taxonomy" id="857342"/>
    <lineage>
        <taxon>Eukaryota</taxon>
        <taxon>Fungi</taxon>
        <taxon>Dikarya</taxon>
        <taxon>Ascomycota</taxon>
        <taxon>Pezizomycotina</taxon>
        <taxon>Leotiomycetes</taxon>
        <taxon>Helotiales</taxon>
        <taxon>Amorphothecaceae</taxon>
        <taxon>Amorphotheca</taxon>
    </lineage>
</organism>
<dbReference type="InterPro" id="IPR018466">
    <property type="entry name" value="Kre9/Knh1-like_N"/>
</dbReference>
<keyword evidence="6" id="KW-1185">Reference proteome</keyword>
<dbReference type="STRING" id="857342.A0A2T3BG74"/>
<dbReference type="GO" id="GO:0005576">
    <property type="term" value="C:extracellular region"/>
    <property type="evidence" value="ECO:0007669"/>
    <property type="project" value="TreeGrafter"/>
</dbReference>
<feature type="domain" description="Yeast cell wall synthesis Kre9/Knh1-like N-terminal" evidence="4">
    <location>
        <begin position="26"/>
        <end position="126"/>
    </location>
</feature>
<sequence length="261" mass="26749">MRSSSALLSLLVSLPFVFAEPKFTVPAAGASLPAGAITVTWTDAGAAPSISDLSSYQLFLFTGSNASPVQLENLATDGTFTSGNTITATISPGIGGETPKNAYFLGMIATATAGGTLRVYSDRFTLTGMTGVFTPEVQTALEGVTGTAGPPAVNNVAAAAPAAGTTAVEDGVYGTPFNLQTGPTRYAPMQPVPGTKITATNTKPLYSTSSVVLATTYLPLPTISTTVTQAQTFSVASHPNSAPAASQPTDDMQRFLNRWKD</sequence>
<gene>
    <name evidence="5" type="ORF">M430DRAFT_94257</name>
</gene>
<evidence type="ECO:0000256" key="2">
    <source>
        <dbReference type="SAM" id="SignalP"/>
    </source>
</evidence>
<dbReference type="Pfam" id="PF05390">
    <property type="entry name" value="Kre9_KNH1_C"/>
    <property type="match status" value="1"/>
</dbReference>
<dbReference type="GO" id="GO:0042546">
    <property type="term" value="P:cell wall biogenesis"/>
    <property type="evidence" value="ECO:0007669"/>
    <property type="project" value="InterPro"/>
</dbReference>
<dbReference type="Proteomes" id="UP000241818">
    <property type="component" value="Unassembled WGS sequence"/>
</dbReference>
<dbReference type="GO" id="GO:0006078">
    <property type="term" value="P:(1-&gt;6)-beta-D-glucan biosynthetic process"/>
    <property type="evidence" value="ECO:0007669"/>
    <property type="project" value="InterPro"/>
</dbReference>
<name>A0A2T3BG74_AMORE</name>
<dbReference type="InterPro" id="IPR008659">
    <property type="entry name" value="Kre9/Knh1_C"/>
</dbReference>
<feature type="signal peptide" evidence="2">
    <location>
        <begin position="1"/>
        <end position="19"/>
    </location>
</feature>
<proteinExistence type="predicted"/>
<evidence type="ECO:0000259" key="3">
    <source>
        <dbReference type="Pfam" id="PF05390"/>
    </source>
</evidence>
<dbReference type="Pfam" id="PF10342">
    <property type="entry name" value="Kre9_KNH"/>
    <property type="match status" value="1"/>
</dbReference>
<evidence type="ECO:0000313" key="5">
    <source>
        <dbReference type="EMBL" id="PSS28379.1"/>
    </source>
</evidence>
<dbReference type="InParanoid" id="A0A2T3BG74"/>
<keyword evidence="1 2" id="KW-0732">Signal</keyword>
<evidence type="ECO:0000313" key="6">
    <source>
        <dbReference type="Proteomes" id="UP000241818"/>
    </source>
</evidence>
<dbReference type="GeneID" id="36577910"/>
<protein>
    <submittedName>
        <fullName evidence="5">Uncharacterized protein</fullName>
    </submittedName>
</protein>
<dbReference type="PANTHER" id="PTHR28154">
    <property type="entry name" value="CELL WALL SYNTHESIS PROTEIN KNH1-RELATED"/>
    <property type="match status" value="1"/>
</dbReference>
<evidence type="ECO:0000259" key="4">
    <source>
        <dbReference type="Pfam" id="PF10342"/>
    </source>
</evidence>
<accession>A0A2T3BG74</accession>
<dbReference type="GO" id="GO:0031505">
    <property type="term" value="P:fungal-type cell wall organization"/>
    <property type="evidence" value="ECO:0007669"/>
    <property type="project" value="TreeGrafter"/>
</dbReference>